<dbReference type="PANTHER" id="PTHR43537:SF24">
    <property type="entry name" value="GLUCONATE OPERON TRANSCRIPTIONAL REPRESSOR"/>
    <property type="match status" value="1"/>
</dbReference>
<dbReference type="Pfam" id="PF07729">
    <property type="entry name" value="FCD"/>
    <property type="match status" value="1"/>
</dbReference>
<dbReference type="AlphaFoldDB" id="A0A1H7N5A8"/>
<dbReference type="Gene3D" id="1.20.120.530">
    <property type="entry name" value="GntR ligand-binding domain-like"/>
    <property type="match status" value="1"/>
</dbReference>
<evidence type="ECO:0000256" key="2">
    <source>
        <dbReference type="ARBA" id="ARBA00023125"/>
    </source>
</evidence>
<dbReference type="GO" id="GO:0003700">
    <property type="term" value="F:DNA-binding transcription factor activity"/>
    <property type="evidence" value="ECO:0007669"/>
    <property type="project" value="InterPro"/>
</dbReference>
<dbReference type="InterPro" id="IPR036388">
    <property type="entry name" value="WH-like_DNA-bd_sf"/>
</dbReference>
<evidence type="ECO:0000256" key="3">
    <source>
        <dbReference type="ARBA" id="ARBA00023163"/>
    </source>
</evidence>
<dbReference type="Proteomes" id="UP000183015">
    <property type="component" value="Unassembled WGS sequence"/>
</dbReference>
<sequence>MLADVNDSAARADNARADNARADTAPAAGPRTRLRREPVSDQLFTRLRSDILGGVLPPGDPFPSERELSEEYGVNRHAVREAVKRLQQARLVEVAHGGRTRVLDWRHTAGLDLLVDLPEIHGAAVSPAVLERDTVELRACIGADAARLCALRATPDVVAAITEAAAHYAEAGPDLNSLGEADVAWWRLIIEGSGNLAYLLAFNTLLAGALISVETPPLDHRAGELLDAGAHIELARLIASGDAPAAHAHAHALLSGAAH</sequence>
<dbReference type="InterPro" id="IPR036390">
    <property type="entry name" value="WH_DNA-bd_sf"/>
</dbReference>
<feature type="region of interest" description="Disordered" evidence="4">
    <location>
        <begin position="1"/>
        <end position="35"/>
    </location>
</feature>
<accession>A0A1H7N5A8</accession>
<keyword evidence="3" id="KW-0804">Transcription</keyword>
<dbReference type="OrthoDB" id="3172099at2"/>
<dbReference type="SMART" id="SM00345">
    <property type="entry name" value="HTH_GNTR"/>
    <property type="match status" value="1"/>
</dbReference>
<name>A0A1H7N5A8_STRJI</name>
<dbReference type="InterPro" id="IPR011711">
    <property type="entry name" value="GntR_C"/>
</dbReference>
<evidence type="ECO:0000313" key="6">
    <source>
        <dbReference type="EMBL" id="SEL18604.1"/>
    </source>
</evidence>
<protein>
    <submittedName>
        <fullName evidence="6">DNA-binding transcriptional regulator, FadR family</fullName>
    </submittedName>
</protein>
<dbReference type="PROSITE" id="PS50949">
    <property type="entry name" value="HTH_GNTR"/>
    <property type="match status" value="1"/>
</dbReference>
<evidence type="ECO:0000256" key="4">
    <source>
        <dbReference type="SAM" id="MobiDB-lite"/>
    </source>
</evidence>
<dbReference type="eggNOG" id="COG2186">
    <property type="taxonomic scope" value="Bacteria"/>
</dbReference>
<dbReference type="PRINTS" id="PR00035">
    <property type="entry name" value="HTHGNTR"/>
</dbReference>
<dbReference type="EMBL" id="FOAZ01000006">
    <property type="protein sequence ID" value="SEL18604.1"/>
    <property type="molecule type" value="Genomic_DNA"/>
</dbReference>
<proteinExistence type="predicted"/>
<evidence type="ECO:0000313" key="7">
    <source>
        <dbReference type="Proteomes" id="UP000183015"/>
    </source>
</evidence>
<dbReference type="CDD" id="cd07377">
    <property type="entry name" value="WHTH_GntR"/>
    <property type="match status" value="1"/>
</dbReference>
<feature type="compositionally biased region" description="Low complexity" evidence="4">
    <location>
        <begin position="1"/>
        <end position="12"/>
    </location>
</feature>
<dbReference type="SUPFAM" id="SSF46785">
    <property type="entry name" value="Winged helix' DNA-binding domain"/>
    <property type="match status" value="1"/>
</dbReference>
<dbReference type="InterPro" id="IPR000524">
    <property type="entry name" value="Tscrpt_reg_HTH_GntR"/>
</dbReference>
<keyword evidence="7" id="KW-1185">Reference proteome</keyword>
<dbReference type="GO" id="GO:0003677">
    <property type="term" value="F:DNA binding"/>
    <property type="evidence" value="ECO:0007669"/>
    <property type="project" value="UniProtKB-KW"/>
</dbReference>
<feature type="domain" description="HTH gntR-type" evidence="5">
    <location>
        <begin position="37"/>
        <end position="105"/>
    </location>
</feature>
<dbReference type="Pfam" id="PF00392">
    <property type="entry name" value="GntR"/>
    <property type="match status" value="1"/>
</dbReference>
<evidence type="ECO:0000256" key="1">
    <source>
        <dbReference type="ARBA" id="ARBA00023015"/>
    </source>
</evidence>
<dbReference type="SMART" id="SM00895">
    <property type="entry name" value="FCD"/>
    <property type="match status" value="1"/>
</dbReference>
<dbReference type="SUPFAM" id="SSF48008">
    <property type="entry name" value="GntR ligand-binding domain-like"/>
    <property type="match status" value="1"/>
</dbReference>
<gene>
    <name evidence="6" type="ORF">SAMN05414137_106213</name>
</gene>
<reference evidence="7" key="1">
    <citation type="submission" date="2016-10" db="EMBL/GenBank/DDBJ databases">
        <authorList>
            <person name="Varghese N."/>
        </authorList>
    </citation>
    <scope>NUCLEOTIDE SEQUENCE [LARGE SCALE GENOMIC DNA]</scope>
    <source>
        <strain evidence="7">DSM 45096 / BCRC 16803 / CGMCC 4.1857 / CIP 109030 / JCM 12277 / KCTC 19219 / NBRC 100920 / 33214</strain>
    </source>
</reference>
<dbReference type="Gene3D" id="1.10.10.10">
    <property type="entry name" value="Winged helix-like DNA-binding domain superfamily/Winged helix DNA-binding domain"/>
    <property type="match status" value="1"/>
</dbReference>
<dbReference type="InterPro" id="IPR008920">
    <property type="entry name" value="TF_FadR/GntR_C"/>
</dbReference>
<keyword evidence="1" id="KW-0805">Transcription regulation</keyword>
<dbReference type="STRING" id="235985.SAMN05414137_106213"/>
<organism evidence="6 7">
    <name type="scientific">Streptacidiphilus jiangxiensis</name>
    <dbReference type="NCBI Taxonomy" id="235985"/>
    <lineage>
        <taxon>Bacteria</taxon>
        <taxon>Bacillati</taxon>
        <taxon>Actinomycetota</taxon>
        <taxon>Actinomycetes</taxon>
        <taxon>Kitasatosporales</taxon>
        <taxon>Streptomycetaceae</taxon>
        <taxon>Streptacidiphilus</taxon>
    </lineage>
</organism>
<evidence type="ECO:0000259" key="5">
    <source>
        <dbReference type="PROSITE" id="PS50949"/>
    </source>
</evidence>
<keyword evidence="2 6" id="KW-0238">DNA-binding</keyword>
<dbReference type="PANTHER" id="PTHR43537">
    <property type="entry name" value="TRANSCRIPTIONAL REGULATOR, GNTR FAMILY"/>
    <property type="match status" value="1"/>
</dbReference>